<keyword evidence="5" id="KW-0482">Metalloprotease</keyword>
<dbReference type="PANTHER" id="PTHR30471:SF3">
    <property type="entry name" value="UPF0758 PROTEIN YEES-RELATED"/>
    <property type="match status" value="1"/>
</dbReference>
<dbReference type="PANTHER" id="PTHR30471">
    <property type="entry name" value="DNA REPAIR PROTEIN RADC"/>
    <property type="match status" value="1"/>
</dbReference>
<keyword evidence="4" id="KW-0862">Zinc</keyword>
<dbReference type="Gene3D" id="3.40.140.10">
    <property type="entry name" value="Cytidine Deaminase, domain 2"/>
    <property type="match status" value="1"/>
</dbReference>
<evidence type="ECO:0000256" key="5">
    <source>
        <dbReference type="ARBA" id="ARBA00023049"/>
    </source>
</evidence>
<dbReference type="InterPro" id="IPR001405">
    <property type="entry name" value="UPF0758"/>
</dbReference>
<dbReference type="InterPro" id="IPR037518">
    <property type="entry name" value="MPN"/>
</dbReference>
<evidence type="ECO:0000313" key="8">
    <source>
        <dbReference type="Proteomes" id="UP001224845"/>
    </source>
</evidence>
<feature type="domain" description="MPN" evidence="6">
    <location>
        <begin position="54"/>
        <end position="176"/>
    </location>
</feature>
<keyword evidence="1" id="KW-0645">Protease</keyword>
<dbReference type="AlphaFoldDB" id="A0AAW8E7U0"/>
<dbReference type="EMBL" id="JAUSRV010000001">
    <property type="protein sequence ID" value="MDP9968835.1"/>
    <property type="molecule type" value="Genomic_DNA"/>
</dbReference>
<keyword evidence="3" id="KW-0378">Hydrolase</keyword>
<dbReference type="Pfam" id="PF04002">
    <property type="entry name" value="RadC"/>
    <property type="match status" value="1"/>
</dbReference>
<comment type="caution">
    <text evidence="7">The sequence shown here is derived from an EMBL/GenBank/DDBJ whole genome shotgun (WGS) entry which is preliminary data.</text>
</comment>
<evidence type="ECO:0000256" key="1">
    <source>
        <dbReference type="ARBA" id="ARBA00022670"/>
    </source>
</evidence>
<name>A0AAW8E7U0_VARPD</name>
<dbReference type="PROSITE" id="PS50249">
    <property type="entry name" value="MPN"/>
    <property type="match status" value="1"/>
</dbReference>
<dbReference type="GO" id="GO:0046872">
    <property type="term" value="F:metal ion binding"/>
    <property type="evidence" value="ECO:0007669"/>
    <property type="project" value="UniProtKB-KW"/>
</dbReference>
<protein>
    <submittedName>
        <fullName evidence="7">DNA repair protein RadC</fullName>
    </submittedName>
</protein>
<organism evidence="7 8">
    <name type="scientific">Variovorax paradoxus</name>
    <dbReference type="NCBI Taxonomy" id="34073"/>
    <lineage>
        <taxon>Bacteria</taxon>
        <taxon>Pseudomonadati</taxon>
        <taxon>Pseudomonadota</taxon>
        <taxon>Betaproteobacteria</taxon>
        <taxon>Burkholderiales</taxon>
        <taxon>Comamonadaceae</taxon>
        <taxon>Variovorax</taxon>
    </lineage>
</organism>
<dbReference type="SUPFAM" id="SSF102712">
    <property type="entry name" value="JAB1/MPN domain"/>
    <property type="match status" value="1"/>
</dbReference>
<dbReference type="RefSeq" id="WP_307591415.1">
    <property type="nucleotide sequence ID" value="NZ_JAUSRV010000001.1"/>
</dbReference>
<evidence type="ECO:0000259" key="6">
    <source>
        <dbReference type="PROSITE" id="PS50249"/>
    </source>
</evidence>
<keyword evidence="2" id="KW-0479">Metal-binding</keyword>
<dbReference type="CDD" id="cd08071">
    <property type="entry name" value="MPN_DUF2466"/>
    <property type="match status" value="1"/>
</dbReference>
<evidence type="ECO:0000256" key="2">
    <source>
        <dbReference type="ARBA" id="ARBA00022723"/>
    </source>
</evidence>
<evidence type="ECO:0000313" key="7">
    <source>
        <dbReference type="EMBL" id="MDP9968835.1"/>
    </source>
</evidence>
<accession>A0AAW8E7U0</accession>
<dbReference type="Proteomes" id="UP001224845">
    <property type="component" value="Unassembled WGS sequence"/>
</dbReference>
<reference evidence="7" key="1">
    <citation type="submission" date="2023-07" db="EMBL/GenBank/DDBJ databases">
        <title>Sorghum-associated microbial communities from plants grown in Nebraska, USA.</title>
        <authorList>
            <person name="Schachtman D."/>
        </authorList>
    </citation>
    <scope>NUCLEOTIDE SEQUENCE</scope>
    <source>
        <strain evidence="7">DS3315</strain>
    </source>
</reference>
<evidence type="ECO:0000256" key="4">
    <source>
        <dbReference type="ARBA" id="ARBA00022833"/>
    </source>
</evidence>
<dbReference type="GO" id="GO:0008237">
    <property type="term" value="F:metallopeptidase activity"/>
    <property type="evidence" value="ECO:0007669"/>
    <property type="project" value="UniProtKB-KW"/>
</dbReference>
<dbReference type="InterPro" id="IPR025657">
    <property type="entry name" value="RadC_JAB"/>
</dbReference>
<gene>
    <name evidence="7" type="ORF">J2W39_000058</name>
</gene>
<dbReference type="GO" id="GO:0006508">
    <property type="term" value="P:proteolysis"/>
    <property type="evidence" value="ECO:0007669"/>
    <property type="project" value="UniProtKB-KW"/>
</dbReference>
<sequence length="176" mass="19191">MSHDLFPSLISFEFSASVPLFVRDAAGEYRPAEADEVLLAAQRSLARRVRGCHVLTSPALVRDFLRLRHGALECEVFAVLHLDSQNRVLDYVEMFRGTVAQTSVHPREVVKDALARNSAALLLVHGHPSGLAEPSLADQALTQTLKSALSLVDVRVLDHLIVGGSAIYSMAEHGLM</sequence>
<evidence type="ECO:0000256" key="3">
    <source>
        <dbReference type="ARBA" id="ARBA00022801"/>
    </source>
</evidence>
<proteinExistence type="predicted"/>